<feature type="domain" description="Formyl transferase N-terminal" evidence="2">
    <location>
        <begin position="36"/>
        <end position="192"/>
    </location>
</feature>
<comment type="caution">
    <text evidence="3">The sequence shown here is derived from an EMBL/GenBank/DDBJ whole genome shotgun (WGS) entry which is preliminary data.</text>
</comment>
<accession>A0ABR4PLX8</accession>
<dbReference type="Pfam" id="PF00551">
    <property type="entry name" value="Formyl_trans_N"/>
    <property type="match status" value="1"/>
</dbReference>
<dbReference type="PANTHER" id="PTHR11138:SF5">
    <property type="entry name" value="METHIONYL-TRNA FORMYLTRANSFERASE, MITOCHONDRIAL"/>
    <property type="match status" value="1"/>
</dbReference>
<dbReference type="InterPro" id="IPR041711">
    <property type="entry name" value="Met-tRNA-FMT_N"/>
</dbReference>
<dbReference type="CDD" id="cd08646">
    <property type="entry name" value="FMT_core_Met-tRNA-FMT_N"/>
    <property type="match status" value="1"/>
</dbReference>
<gene>
    <name evidence="3" type="ORF">PVAG01_03611</name>
</gene>
<dbReference type="InterPro" id="IPR036477">
    <property type="entry name" value="Formyl_transf_N_sf"/>
</dbReference>
<dbReference type="EMBL" id="JBFCZG010000003">
    <property type="protein sequence ID" value="KAL3424330.1"/>
    <property type="molecule type" value="Genomic_DNA"/>
</dbReference>
<organism evidence="3 4">
    <name type="scientific">Phlyctema vagabunda</name>
    <dbReference type="NCBI Taxonomy" id="108571"/>
    <lineage>
        <taxon>Eukaryota</taxon>
        <taxon>Fungi</taxon>
        <taxon>Dikarya</taxon>
        <taxon>Ascomycota</taxon>
        <taxon>Pezizomycotina</taxon>
        <taxon>Leotiomycetes</taxon>
        <taxon>Helotiales</taxon>
        <taxon>Dermateaceae</taxon>
        <taxon>Phlyctema</taxon>
    </lineage>
</organism>
<dbReference type="Gene3D" id="3.40.50.12230">
    <property type="match status" value="1"/>
</dbReference>
<dbReference type="EC" id="2.1.2.9" evidence="1"/>
<evidence type="ECO:0000313" key="4">
    <source>
        <dbReference type="Proteomes" id="UP001629113"/>
    </source>
</evidence>
<evidence type="ECO:0000313" key="3">
    <source>
        <dbReference type="EMBL" id="KAL3424330.1"/>
    </source>
</evidence>
<protein>
    <recommendedName>
        <fullName evidence="1">methionyl-tRNA formyltransferase</fullName>
        <ecNumber evidence="1">2.1.2.9</ecNumber>
    </recommendedName>
</protein>
<evidence type="ECO:0000259" key="2">
    <source>
        <dbReference type="Pfam" id="PF00551"/>
    </source>
</evidence>
<reference evidence="3 4" key="1">
    <citation type="submission" date="2024-06" db="EMBL/GenBank/DDBJ databases">
        <title>Complete genome of Phlyctema vagabunda strain 19-DSS-EL-015.</title>
        <authorList>
            <person name="Fiorenzani C."/>
        </authorList>
    </citation>
    <scope>NUCLEOTIDE SEQUENCE [LARGE SCALE GENOMIC DNA]</scope>
    <source>
        <strain evidence="3 4">19-DSS-EL-015</strain>
    </source>
</reference>
<dbReference type="SUPFAM" id="SSF53328">
    <property type="entry name" value="Formyltransferase"/>
    <property type="match status" value="1"/>
</dbReference>
<dbReference type="PANTHER" id="PTHR11138">
    <property type="entry name" value="METHIONYL-TRNA FORMYLTRANSFERASE"/>
    <property type="match status" value="1"/>
</dbReference>
<dbReference type="Proteomes" id="UP001629113">
    <property type="component" value="Unassembled WGS sequence"/>
</dbReference>
<dbReference type="GO" id="GO:0016740">
    <property type="term" value="F:transferase activity"/>
    <property type="evidence" value="ECO:0007669"/>
    <property type="project" value="UniProtKB-KW"/>
</dbReference>
<proteinExistence type="predicted"/>
<name>A0ABR4PLX8_9HELO</name>
<keyword evidence="4" id="KW-1185">Reference proteome</keyword>
<keyword evidence="3" id="KW-0808">Transferase</keyword>
<sequence length="388" mass="42633">MLLLLLGRHATWTSRTSNPIRTSLKSYSTKSSKPLRILFCGSDAFSTASLQALHHEQMRNPSSIASIDVLCRPGKKSGRGMRSIRPVPVQTAAQALGLPVHERDTFTGWELPKPNGEPINLIIAVSFGLFVPPRILRSAEYGGLNVHPSILPAFRGPAPIQHFLLSDATSTGVSLQTLDEKSFDHGIVLARSDEIKREPDASYADVLSCVTQEAATLLARGIRDRLFESPPVEIDPPPMPDTIKNLHAPKIVPSDKCIDWTWSAESFARRYLALGSLWSMVPYPLRKPKRWIFDTVEAIQISDIASQLQRHTNDDRSSSPDASVLWRASPGGNEGMLVPSCKLSDSSIVFQTGSNEGVRVAGITVEGEKNRPAAIVLGEYLEQWDLNK</sequence>
<dbReference type="InterPro" id="IPR002376">
    <property type="entry name" value="Formyl_transf_N"/>
</dbReference>
<evidence type="ECO:0000256" key="1">
    <source>
        <dbReference type="ARBA" id="ARBA00012261"/>
    </source>
</evidence>